<keyword evidence="7" id="KW-0813">Transport</keyword>
<name>A0ABV7EPP4_9GAMM</name>
<evidence type="ECO:0000256" key="7">
    <source>
        <dbReference type="RuleBase" id="RU369079"/>
    </source>
</evidence>
<feature type="transmembrane region" description="Helical" evidence="8">
    <location>
        <begin position="28"/>
        <end position="48"/>
    </location>
</feature>
<evidence type="ECO:0000259" key="9">
    <source>
        <dbReference type="Pfam" id="PF06808"/>
    </source>
</evidence>
<keyword evidence="6 8" id="KW-0472">Membrane</keyword>
<dbReference type="RefSeq" id="WP_380690076.1">
    <property type="nucleotide sequence ID" value="NZ_JBHRSS010000005.1"/>
</dbReference>
<feature type="transmembrane region" description="Helical" evidence="8">
    <location>
        <begin position="99"/>
        <end position="128"/>
    </location>
</feature>
<accession>A0ABV7EPP4</accession>
<evidence type="ECO:0000256" key="5">
    <source>
        <dbReference type="ARBA" id="ARBA00022989"/>
    </source>
</evidence>
<keyword evidence="5 8" id="KW-1133">Transmembrane helix</keyword>
<keyword evidence="11" id="KW-1185">Reference proteome</keyword>
<dbReference type="PANTHER" id="PTHR33362:SF7">
    <property type="entry name" value="SLL1103 PROTEIN"/>
    <property type="match status" value="1"/>
</dbReference>
<evidence type="ECO:0000256" key="3">
    <source>
        <dbReference type="ARBA" id="ARBA00022519"/>
    </source>
</evidence>
<comment type="subcellular location">
    <subcellularLocation>
        <location evidence="1 7">Cell inner membrane</location>
        <topology evidence="1 7">Multi-pass membrane protein</topology>
    </subcellularLocation>
</comment>
<feature type="transmembrane region" description="Helical" evidence="8">
    <location>
        <begin position="315"/>
        <end position="336"/>
    </location>
</feature>
<sequence length="438" mass="46415">MSDPALGFAGLGMIGIALLTGYPMAFSFLFVALIVGYLGIGNLVFYLLTFQFFGTMRDTTLAAIPLFLFMGYVLEQSGLMDRVFRALRLMLSGLSGSLYLITLLVAIIFGAATGIVGASVTILGVMAAPVMKESGYDTRLSAGAISAGGTLGILIPPSILLIVMGPVMGVPVTDLFAAAIVPGLMLGAIYILYTLIRCWINPKLGPPLIGAEAEVGPAAKAREFFAGVFPVAMIIVATLGVILAGIATPTDAAATGSFASLVLALSYRSLNFSQFKTAVFRTALTTSFIMFLLVSANFFGAVFSRLGSDKVLTEWLLNLPLTGTSMLVLMLAIVFVLGSPLEWIPIVLVVVPIFMPTVTHMGVDPLWFAILVAVTLQTSWLTPPMALSSYFLKGVVPSWRMGDIYAGQVQFIVLQLVVVGLLMAFPGIVGWLPSLIDN</sequence>
<dbReference type="PANTHER" id="PTHR33362">
    <property type="entry name" value="SIALIC ACID TRAP TRANSPORTER PERMEASE PROTEIN SIAT-RELATED"/>
    <property type="match status" value="1"/>
</dbReference>
<comment type="function">
    <text evidence="7">Part of the tripartite ATP-independent periplasmic (TRAP) transport system.</text>
</comment>
<feature type="transmembrane region" description="Helical" evidence="8">
    <location>
        <begin position="282"/>
        <end position="303"/>
    </location>
</feature>
<keyword evidence="4 8" id="KW-0812">Transmembrane</keyword>
<proteinExistence type="predicted"/>
<evidence type="ECO:0000313" key="11">
    <source>
        <dbReference type="Proteomes" id="UP001595462"/>
    </source>
</evidence>
<comment type="caution">
    <text evidence="10">The sequence shown here is derived from an EMBL/GenBank/DDBJ whole genome shotgun (WGS) entry which is preliminary data.</text>
</comment>
<feature type="transmembrane region" description="Helical" evidence="8">
    <location>
        <begin position="367"/>
        <end position="392"/>
    </location>
</feature>
<keyword evidence="2" id="KW-1003">Cell membrane</keyword>
<organism evidence="10 11">
    <name type="scientific">Salinisphaera aquimarina</name>
    <dbReference type="NCBI Taxonomy" id="2094031"/>
    <lineage>
        <taxon>Bacteria</taxon>
        <taxon>Pseudomonadati</taxon>
        <taxon>Pseudomonadota</taxon>
        <taxon>Gammaproteobacteria</taxon>
        <taxon>Salinisphaerales</taxon>
        <taxon>Salinisphaeraceae</taxon>
        <taxon>Salinisphaera</taxon>
    </lineage>
</organism>
<evidence type="ECO:0000256" key="1">
    <source>
        <dbReference type="ARBA" id="ARBA00004429"/>
    </source>
</evidence>
<evidence type="ECO:0000256" key="6">
    <source>
        <dbReference type="ARBA" id="ARBA00023136"/>
    </source>
</evidence>
<feature type="transmembrane region" description="Helical" evidence="8">
    <location>
        <begin position="224"/>
        <end position="246"/>
    </location>
</feature>
<feature type="transmembrane region" description="Helical" evidence="8">
    <location>
        <begin position="5"/>
        <end position="22"/>
    </location>
</feature>
<feature type="transmembrane region" description="Helical" evidence="8">
    <location>
        <begin position="252"/>
        <end position="270"/>
    </location>
</feature>
<dbReference type="EMBL" id="JBHRSS010000005">
    <property type="protein sequence ID" value="MFC3104688.1"/>
    <property type="molecule type" value="Genomic_DNA"/>
</dbReference>
<feature type="transmembrane region" description="Helical" evidence="8">
    <location>
        <begin position="175"/>
        <end position="196"/>
    </location>
</feature>
<reference evidence="11" key="1">
    <citation type="journal article" date="2019" name="Int. J. Syst. Evol. Microbiol.">
        <title>The Global Catalogue of Microorganisms (GCM) 10K type strain sequencing project: providing services to taxonomists for standard genome sequencing and annotation.</title>
        <authorList>
            <consortium name="The Broad Institute Genomics Platform"/>
            <consortium name="The Broad Institute Genome Sequencing Center for Infectious Disease"/>
            <person name="Wu L."/>
            <person name="Ma J."/>
        </authorList>
    </citation>
    <scope>NUCLEOTIDE SEQUENCE [LARGE SCALE GENOMIC DNA]</scope>
    <source>
        <strain evidence="11">KCTC 52640</strain>
    </source>
</reference>
<dbReference type="InterPro" id="IPR010656">
    <property type="entry name" value="DctM"/>
</dbReference>
<dbReference type="Pfam" id="PF06808">
    <property type="entry name" value="DctM"/>
    <property type="match status" value="1"/>
</dbReference>
<evidence type="ECO:0000256" key="2">
    <source>
        <dbReference type="ARBA" id="ARBA00022475"/>
    </source>
</evidence>
<gene>
    <name evidence="10" type="ORF">ACFOSU_12415</name>
</gene>
<feature type="transmembrane region" description="Helical" evidence="8">
    <location>
        <begin position="343"/>
        <end position="361"/>
    </location>
</feature>
<feature type="transmembrane region" description="Helical" evidence="8">
    <location>
        <begin position="60"/>
        <end position="79"/>
    </location>
</feature>
<protein>
    <submittedName>
        <fullName evidence="10">TRAP transporter large permease subunit</fullName>
    </submittedName>
</protein>
<keyword evidence="3 7" id="KW-0997">Cell inner membrane</keyword>
<evidence type="ECO:0000256" key="8">
    <source>
        <dbReference type="SAM" id="Phobius"/>
    </source>
</evidence>
<dbReference type="InterPro" id="IPR004681">
    <property type="entry name" value="TRAP_DctM"/>
</dbReference>
<evidence type="ECO:0000313" key="10">
    <source>
        <dbReference type="EMBL" id="MFC3104688.1"/>
    </source>
</evidence>
<feature type="transmembrane region" description="Helical" evidence="8">
    <location>
        <begin position="412"/>
        <end position="432"/>
    </location>
</feature>
<feature type="domain" description="TRAP C4-dicarboxylate transport system permease DctM subunit" evidence="9">
    <location>
        <begin position="13"/>
        <end position="427"/>
    </location>
</feature>
<evidence type="ECO:0000256" key="4">
    <source>
        <dbReference type="ARBA" id="ARBA00022692"/>
    </source>
</evidence>
<dbReference type="Proteomes" id="UP001595462">
    <property type="component" value="Unassembled WGS sequence"/>
</dbReference>
<feature type="transmembrane region" description="Helical" evidence="8">
    <location>
        <begin position="140"/>
        <end position="163"/>
    </location>
</feature>